<dbReference type="EMBL" id="JBHULD010000018">
    <property type="protein sequence ID" value="MFD2556561.1"/>
    <property type="molecule type" value="Genomic_DNA"/>
</dbReference>
<sequence length="43" mass="4790">MRTLLVSNYSLIAKGAWAMTMVMAALGTLASYTISRLLERKKK</sequence>
<evidence type="ECO:0000313" key="3">
    <source>
        <dbReference type="Proteomes" id="UP001597440"/>
    </source>
</evidence>
<dbReference type="Proteomes" id="UP001597440">
    <property type="component" value="Unassembled WGS sequence"/>
</dbReference>
<evidence type="ECO:0000256" key="1">
    <source>
        <dbReference type="SAM" id="Phobius"/>
    </source>
</evidence>
<keyword evidence="1" id="KW-0472">Membrane</keyword>
<keyword evidence="3" id="KW-1185">Reference proteome</keyword>
<protein>
    <submittedName>
        <fullName evidence="2">Uncharacterized protein</fullName>
    </submittedName>
</protein>
<feature type="transmembrane region" description="Helical" evidence="1">
    <location>
        <begin position="15"/>
        <end position="34"/>
    </location>
</feature>
<keyword evidence="1" id="KW-0812">Transmembrane</keyword>
<proteinExistence type="predicted"/>
<name>A0ABW5L6M7_9SPHI</name>
<reference evidence="3" key="1">
    <citation type="journal article" date="2019" name="Int. J. Syst. Evol. Microbiol.">
        <title>The Global Catalogue of Microorganisms (GCM) 10K type strain sequencing project: providing services to taxonomists for standard genome sequencing and annotation.</title>
        <authorList>
            <consortium name="The Broad Institute Genomics Platform"/>
            <consortium name="The Broad Institute Genome Sequencing Center for Infectious Disease"/>
            <person name="Wu L."/>
            <person name="Ma J."/>
        </authorList>
    </citation>
    <scope>NUCLEOTIDE SEQUENCE [LARGE SCALE GENOMIC DNA]</scope>
    <source>
        <strain evidence="3">KCTC 52298</strain>
    </source>
</reference>
<accession>A0ABW5L6M7</accession>
<keyword evidence="1" id="KW-1133">Transmembrane helix</keyword>
<organism evidence="2 3">
    <name type="scientific">Sphingobacterium tabacisoli</name>
    <dbReference type="NCBI Taxonomy" id="2044855"/>
    <lineage>
        <taxon>Bacteria</taxon>
        <taxon>Pseudomonadati</taxon>
        <taxon>Bacteroidota</taxon>
        <taxon>Sphingobacteriia</taxon>
        <taxon>Sphingobacteriales</taxon>
        <taxon>Sphingobacteriaceae</taxon>
        <taxon>Sphingobacterium</taxon>
    </lineage>
</organism>
<comment type="caution">
    <text evidence="2">The sequence shown here is derived from an EMBL/GenBank/DDBJ whole genome shotgun (WGS) entry which is preliminary data.</text>
</comment>
<gene>
    <name evidence="2" type="ORF">ACFSQW_19360</name>
</gene>
<evidence type="ECO:0000313" key="2">
    <source>
        <dbReference type="EMBL" id="MFD2556561.1"/>
    </source>
</evidence>